<comment type="caution">
    <text evidence="5">The sequence shown here is derived from an EMBL/GenBank/DDBJ whole genome shotgun (WGS) entry which is preliminary data.</text>
</comment>
<dbReference type="eggNOG" id="COG2197">
    <property type="taxonomic scope" value="Bacteria"/>
</dbReference>
<dbReference type="OrthoDB" id="9797341at2"/>
<name>L8JMV8_9BACT</name>
<evidence type="ECO:0000313" key="5">
    <source>
        <dbReference type="EMBL" id="ELR68839.1"/>
    </source>
</evidence>
<reference evidence="5 6" key="1">
    <citation type="submission" date="2012-12" db="EMBL/GenBank/DDBJ databases">
        <title>Genome assembly of Fulvivirga imtechensis AK7.</title>
        <authorList>
            <person name="Nupur N."/>
            <person name="Khatri I."/>
            <person name="Kumar R."/>
            <person name="Subramanian S."/>
            <person name="Pinnaka A."/>
        </authorList>
    </citation>
    <scope>NUCLEOTIDE SEQUENCE [LARGE SCALE GENOMIC DNA]</scope>
    <source>
        <strain evidence="5 6">AK7</strain>
    </source>
</reference>
<gene>
    <name evidence="5" type="ORF">C900_05785</name>
</gene>
<dbReference type="SUPFAM" id="SSF46894">
    <property type="entry name" value="C-terminal effector domain of the bipartite response regulators"/>
    <property type="match status" value="1"/>
</dbReference>
<dbReference type="RefSeq" id="WP_009582834.1">
    <property type="nucleotide sequence ID" value="NZ_AMZN01000091.1"/>
</dbReference>
<evidence type="ECO:0000313" key="6">
    <source>
        <dbReference type="Proteomes" id="UP000011135"/>
    </source>
</evidence>
<dbReference type="Proteomes" id="UP000011135">
    <property type="component" value="Unassembled WGS sequence"/>
</dbReference>
<dbReference type="PROSITE" id="PS00622">
    <property type="entry name" value="HTH_LUXR_1"/>
    <property type="match status" value="1"/>
</dbReference>
<keyword evidence="3" id="KW-0804">Transcription</keyword>
<dbReference type="EMBL" id="AMZN01000091">
    <property type="protein sequence ID" value="ELR68839.1"/>
    <property type="molecule type" value="Genomic_DNA"/>
</dbReference>
<keyword evidence="1" id="KW-0805">Transcription regulation</keyword>
<dbReference type="InterPro" id="IPR000792">
    <property type="entry name" value="Tscrpt_reg_LuxR_C"/>
</dbReference>
<feature type="domain" description="HTH luxR-type" evidence="4">
    <location>
        <begin position="33"/>
        <end position="98"/>
    </location>
</feature>
<evidence type="ECO:0000256" key="3">
    <source>
        <dbReference type="ARBA" id="ARBA00023163"/>
    </source>
</evidence>
<evidence type="ECO:0000256" key="2">
    <source>
        <dbReference type="ARBA" id="ARBA00023125"/>
    </source>
</evidence>
<dbReference type="PANTHER" id="PTHR44688">
    <property type="entry name" value="DNA-BINDING TRANSCRIPTIONAL ACTIVATOR DEVR_DOSR"/>
    <property type="match status" value="1"/>
</dbReference>
<protein>
    <submittedName>
        <fullName evidence="5">Transcriptional regulator, LuxR family protein</fullName>
    </submittedName>
</protein>
<sequence>MNLLTQHISASDIKSLEHKIQRFQKEETFKLSHQYQFNSLTTRELEIVNLLVKDLNNSEIAQKLFISRLTVEQHRKNINRKLNVRTPFQLFRYALAFDLV</sequence>
<proteinExistence type="predicted"/>
<keyword evidence="6" id="KW-1185">Reference proteome</keyword>
<dbReference type="Gene3D" id="1.10.10.10">
    <property type="entry name" value="Winged helix-like DNA-binding domain superfamily/Winged helix DNA-binding domain"/>
    <property type="match status" value="1"/>
</dbReference>
<dbReference type="PRINTS" id="PR00038">
    <property type="entry name" value="HTHLUXR"/>
</dbReference>
<dbReference type="InterPro" id="IPR016032">
    <property type="entry name" value="Sig_transdc_resp-reg_C-effctor"/>
</dbReference>
<dbReference type="GO" id="GO:0003677">
    <property type="term" value="F:DNA binding"/>
    <property type="evidence" value="ECO:0007669"/>
    <property type="project" value="UniProtKB-KW"/>
</dbReference>
<dbReference type="SMART" id="SM00421">
    <property type="entry name" value="HTH_LUXR"/>
    <property type="match status" value="1"/>
</dbReference>
<dbReference type="InterPro" id="IPR036388">
    <property type="entry name" value="WH-like_DNA-bd_sf"/>
</dbReference>
<organism evidence="5 6">
    <name type="scientific">Fulvivirga imtechensis AK7</name>
    <dbReference type="NCBI Taxonomy" id="1237149"/>
    <lineage>
        <taxon>Bacteria</taxon>
        <taxon>Pseudomonadati</taxon>
        <taxon>Bacteroidota</taxon>
        <taxon>Cytophagia</taxon>
        <taxon>Cytophagales</taxon>
        <taxon>Fulvivirgaceae</taxon>
        <taxon>Fulvivirga</taxon>
    </lineage>
</organism>
<dbReference type="PROSITE" id="PS50043">
    <property type="entry name" value="HTH_LUXR_2"/>
    <property type="match status" value="1"/>
</dbReference>
<dbReference type="GO" id="GO:0006355">
    <property type="term" value="P:regulation of DNA-templated transcription"/>
    <property type="evidence" value="ECO:0007669"/>
    <property type="project" value="InterPro"/>
</dbReference>
<accession>L8JMV8</accession>
<dbReference type="AlphaFoldDB" id="L8JMV8"/>
<evidence type="ECO:0000259" key="4">
    <source>
        <dbReference type="PROSITE" id="PS50043"/>
    </source>
</evidence>
<evidence type="ECO:0000256" key="1">
    <source>
        <dbReference type="ARBA" id="ARBA00023015"/>
    </source>
</evidence>
<dbReference type="PANTHER" id="PTHR44688:SF16">
    <property type="entry name" value="DNA-BINDING TRANSCRIPTIONAL ACTIVATOR DEVR_DOSR"/>
    <property type="match status" value="1"/>
</dbReference>
<dbReference type="CDD" id="cd06170">
    <property type="entry name" value="LuxR_C_like"/>
    <property type="match status" value="1"/>
</dbReference>
<keyword evidence="2" id="KW-0238">DNA-binding</keyword>
<dbReference type="Pfam" id="PF00196">
    <property type="entry name" value="GerE"/>
    <property type="match status" value="1"/>
</dbReference>
<dbReference type="STRING" id="1237149.C900_05785"/>